<dbReference type="AlphaFoldDB" id="A0A7J0EPJ6"/>
<keyword evidence="3" id="KW-1185">Reference proteome</keyword>
<feature type="region of interest" description="Disordered" evidence="1">
    <location>
        <begin position="129"/>
        <end position="175"/>
    </location>
</feature>
<dbReference type="Proteomes" id="UP000585474">
    <property type="component" value="Unassembled WGS sequence"/>
</dbReference>
<sequence>MRNRLIPRPSASSPLDYRAHSMANISQASDLEGLYREMHDIAEQIRIVNENNALLQHLFWIFNDLAALTDQATILRAIEVPAKHEEAEILKDYVKQFNQVILEVDDPNDKVSKVDKYIAIEELVEAKRRRRGRDDKRKEPDTKQTDYRDEARNKRPDQDSRRRTNDKHPRTPPRRLELILPPLTLRLLVCSQRLSMKCSSSGLEKSKLIPEKGIRTSIVISTDITDTILKDCFQLKEQIGDLIKKGYLRKYVANRLPPGLPERRYGNNRLTTGDI</sequence>
<evidence type="ECO:0000313" key="3">
    <source>
        <dbReference type="Proteomes" id="UP000585474"/>
    </source>
</evidence>
<gene>
    <name evidence="2" type="ORF">Acr_06g0003030</name>
</gene>
<protein>
    <submittedName>
        <fullName evidence="2">Uncharacterized protein</fullName>
    </submittedName>
</protein>
<dbReference type="OrthoDB" id="1740536at2759"/>
<name>A0A7J0EPJ6_9ERIC</name>
<feature type="compositionally biased region" description="Basic and acidic residues" evidence="1">
    <location>
        <begin position="132"/>
        <end position="175"/>
    </location>
</feature>
<reference evidence="2 3" key="1">
    <citation type="submission" date="2019-07" db="EMBL/GenBank/DDBJ databases">
        <title>De Novo Assembly of kiwifruit Actinidia rufa.</title>
        <authorList>
            <person name="Sugita-Konishi S."/>
            <person name="Sato K."/>
            <person name="Mori E."/>
            <person name="Abe Y."/>
            <person name="Kisaki G."/>
            <person name="Hamano K."/>
            <person name="Suezawa K."/>
            <person name="Otani M."/>
            <person name="Fukuda T."/>
            <person name="Manabe T."/>
            <person name="Gomi K."/>
            <person name="Tabuchi M."/>
            <person name="Akimitsu K."/>
            <person name="Kataoka I."/>
        </authorList>
    </citation>
    <scope>NUCLEOTIDE SEQUENCE [LARGE SCALE GENOMIC DNA]</scope>
    <source>
        <strain evidence="3">cv. Fuchu</strain>
    </source>
</reference>
<accession>A0A7J0EPJ6</accession>
<comment type="caution">
    <text evidence="2">The sequence shown here is derived from an EMBL/GenBank/DDBJ whole genome shotgun (WGS) entry which is preliminary data.</text>
</comment>
<organism evidence="2 3">
    <name type="scientific">Actinidia rufa</name>
    <dbReference type="NCBI Taxonomy" id="165716"/>
    <lineage>
        <taxon>Eukaryota</taxon>
        <taxon>Viridiplantae</taxon>
        <taxon>Streptophyta</taxon>
        <taxon>Embryophyta</taxon>
        <taxon>Tracheophyta</taxon>
        <taxon>Spermatophyta</taxon>
        <taxon>Magnoliopsida</taxon>
        <taxon>eudicotyledons</taxon>
        <taxon>Gunneridae</taxon>
        <taxon>Pentapetalae</taxon>
        <taxon>asterids</taxon>
        <taxon>Ericales</taxon>
        <taxon>Actinidiaceae</taxon>
        <taxon>Actinidia</taxon>
    </lineage>
</organism>
<dbReference type="EMBL" id="BJWL01000006">
    <property type="protein sequence ID" value="GFY88363.1"/>
    <property type="molecule type" value="Genomic_DNA"/>
</dbReference>
<proteinExistence type="predicted"/>
<evidence type="ECO:0000313" key="2">
    <source>
        <dbReference type="EMBL" id="GFY88363.1"/>
    </source>
</evidence>
<evidence type="ECO:0000256" key="1">
    <source>
        <dbReference type="SAM" id="MobiDB-lite"/>
    </source>
</evidence>